<evidence type="ECO:0000313" key="3">
    <source>
        <dbReference type="EMBL" id="KKN42465.1"/>
    </source>
</evidence>
<dbReference type="SUPFAM" id="SSF52540">
    <property type="entry name" value="P-loop containing nucleoside triphosphate hydrolases"/>
    <property type="match status" value="1"/>
</dbReference>
<dbReference type="GO" id="GO:0006139">
    <property type="term" value="P:nucleobase-containing compound metabolic process"/>
    <property type="evidence" value="ECO:0007669"/>
    <property type="project" value="InterPro"/>
</dbReference>
<organism evidence="3">
    <name type="scientific">marine sediment metagenome</name>
    <dbReference type="NCBI Taxonomy" id="412755"/>
    <lineage>
        <taxon>unclassified sequences</taxon>
        <taxon>metagenomes</taxon>
        <taxon>ecological metagenomes</taxon>
    </lineage>
</organism>
<dbReference type="GO" id="GO:0003676">
    <property type="term" value="F:nucleic acid binding"/>
    <property type="evidence" value="ECO:0007669"/>
    <property type="project" value="InterPro"/>
</dbReference>
<dbReference type="GO" id="GO:0016818">
    <property type="term" value="F:hydrolase activity, acting on acid anhydrides, in phosphorus-containing anhydrides"/>
    <property type="evidence" value="ECO:0007669"/>
    <property type="project" value="InterPro"/>
</dbReference>
<dbReference type="Gene3D" id="3.40.50.300">
    <property type="entry name" value="P-loop containing nucleotide triphosphate hydrolases"/>
    <property type="match status" value="2"/>
</dbReference>
<sequence length="460" mass="50675">RASYLCDALTPGGALSEFAEQGLDRPSPTGERLATRAPRGHDAGCDKGPCYAGVKCVLRADGCGYFDALRAAQTATFVVTNYAYWLRSGQYGEGLGPVDSLILDEAHAAPDELANALEFTITAADREAVQALPPPEGAGGNLGAWADWASGLIRRARQQAVGCPRTAQDAHRVLRVKSALLKLESLVRAALAGPDSWIIDSVETRSGRGTRFSPIIVAPYLETLAQGVKNVLFLSATLSDKTAALLGIPRKEWTKVEGPSTFPIERRPVIYIPTIRVDHRATEADLALWVGRIDQIIGQRLDRKGIVHTVSYARQQYLAKYSRHAQHFCCPSSQTTRADVARFKLARPPAILVSPSVVTGWDFPYSECRYQILAKTPFPDTRNPVMKARCAQDDQYQGYLAMMAIVQAVGRGMRAADDWCEVFLVDSHWEWVRRKYKHHVPAWFWSACRQSSTLPAPLNL</sequence>
<evidence type="ECO:0000259" key="2">
    <source>
        <dbReference type="SMART" id="SM00491"/>
    </source>
</evidence>
<name>A0A0F9QEI6_9ZZZZ</name>
<feature type="region of interest" description="Disordered" evidence="1">
    <location>
        <begin position="19"/>
        <end position="39"/>
    </location>
</feature>
<dbReference type="InterPro" id="IPR027417">
    <property type="entry name" value="P-loop_NTPase"/>
</dbReference>
<comment type="caution">
    <text evidence="3">The sequence shown here is derived from an EMBL/GenBank/DDBJ whole genome shotgun (WGS) entry which is preliminary data.</text>
</comment>
<dbReference type="GO" id="GO:0003678">
    <property type="term" value="F:DNA helicase activity"/>
    <property type="evidence" value="ECO:0007669"/>
    <property type="project" value="TreeGrafter"/>
</dbReference>
<dbReference type="InterPro" id="IPR006555">
    <property type="entry name" value="ATP-dep_Helicase_C"/>
</dbReference>
<dbReference type="EMBL" id="LAZR01001578">
    <property type="protein sequence ID" value="KKN42465.1"/>
    <property type="molecule type" value="Genomic_DNA"/>
</dbReference>
<feature type="non-terminal residue" evidence="3">
    <location>
        <position position="1"/>
    </location>
</feature>
<dbReference type="PANTHER" id="PTHR11472:SF34">
    <property type="entry name" value="REGULATOR OF TELOMERE ELONGATION HELICASE 1"/>
    <property type="match status" value="1"/>
</dbReference>
<gene>
    <name evidence="3" type="ORF">LCGC14_0712750</name>
</gene>
<protein>
    <recommendedName>
        <fullName evidence="2">ATP-dependent helicase C-terminal domain-containing protein</fullName>
    </recommendedName>
</protein>
<dbReference type="SMART" id="SM00491">
    <property type="entry name" value="HELICc2"/>
    <property type="match status" value="1"/>
</dbReference>
<dbReference type="Pfam" id="PF13307">
    <property type="entry name" value="Helicase_C_2"/>
    <property type="match status" value="1"/>
</dbReference>
<accession>A0A0F9QEI6</accession>
<dbReference type="PANTHER" id="PTHR11472">
    <property type="entry name" value="DNA REPAIR DEAD HELICASE RAD3/XP-D SUBFAMILY MEMBER"/>
    <property type="match status" value="1"/>
</dbReference>
<proteinExistence type="predicted"/>
<dbReference type="AlphaFoldDB" id="A0A0F9QEI6"/>
<feature type="domain" description="ATP-dependent helicase C-terminal" evidence="2">
    <location>
        <begin position="312"/>
        <end position="431"/>
    </location>
</feature>
<reference evidence="3" key="1">
    <citation type="journal article" date="2015" name="Nature">
        <title>Complex archaea that bridge the gap between prokaryotes and eukaryotes.</title>
        <authorList>
            <person name="Spang A."/>
            <person name="Saw J.H."/>
            <person name="Jorgensen S.L."/>
            <person name="Zaremba-Niedzwiedzka K."/>
            <person name="Martijn J."/>
            <person name="Lind A.E."/>
            <person name="van Eijk R."/>
            <person name="Schleper C."/>
            <person name="Guy L."/>
            <person name="Ettema T.J."/>
        </authorList>
    </citation>
    <scope>NUCLEOTIDE SEQUENCE</scope>
</reference>
<evidence type="ECO:0000256" key="1">
    <source>
        <dbReference type="SAM" id="MobiDB-lite"/>
    </source>
</evidence>
<dbReference type="InterPro" id="IPR045028">
    <property type="entry name" value="DinG/Rad3-like"/>
</dbReference>
<dbReference type="GO" id="GO:0005524">
    <property type="term" value="F:ATP binding"/>
    <property type="evidence" value="ECO:0007669"/>
    <property type="project" value="InterPro"/>
</dbReference>